<dbReference type="AlphaFoldDB" id="A0AA88DGX8"/>
<evidence type="ECO:0000313" key="3">
    <source>
        <dbReference type="Proteomes" id="UP001187192"/>
    </source>
</evidence>
<reference evidence="2" key="1">
    <citation type="submission" date="2023-07" db="EMBL/GenBank/DDBJ databases">
        <title>draft genome sequence of fig (Ficus carica).</title>
        <authorList>
            <person name="Takahashi T."/>
            <person name="Nishimura K."/>
        </authorList>
    </citation>
    <scope>NUCLEOTIDE SEQUENCE</scope>
</reference>
<dbReference type="SMART" id="SM00248">
    <property type="entry name" value="ANK"/>
    <property type="match status" value="3"/>
</dbReference>
<dbReference type="EMBL" id="BTGU01000009">
    <property type="protein sequence ID" value="GMN38979.1"/>
    <property type="molecule type" value="Genomic_DNA"/>
</dbReference>
<feature type="repeat" description="ANK" evidence="1">
    <location>
        <begin position="32"/>
        <end position="64"/>
    </location>
</feature>
<protein>
    <submittedName>
        <fullName evidence="2">Uncharacterized protein</fullName>
    </submittedName>
</protein>
<accession>A0AA88DGX8</accession>
<dbReference type="PROSITE" id="PS50088">
    <property type="entry name" value="ANK_REPEAT"/>
    <property type="match status" value="3"/>
</dbReference>
<feature type="repeat" description="ANK" evidence="1">
    <location>
        <begin position="112"/>
        <end position="144"/>
    </location>
</feature>
<dbReference type="PANTHER" id="PTHR24121">
    <property type="entry name" value="NO MECHANORECEPTOR POTENTIAL C, ISOFORM D-RELATED"/>
    <property type="match status" value="1"/>
</dbReference>
<sequence length="201" mass="22009">MDPAVYKAAKNGTYSSIQNCTDEGSELQVTCQKNTILHIAVKHGNTKAVEIILDSHSSLKYEANMKGDTPLHIAARLGYLEVAKLLLRSFMKDQGVAEAGISRNPFHALNMRKNTALHEAVQNGHKDIVDFLIDEDQSLASFRNDAGESPLFMAVERRFSGIALRILESFTAECCPPCTSGRNGMNSMHAAVICLHDSKCS</sequence>
<dbReference type="InterPro" id="IPR036770">
    <property type="entry name" value="Ankyrin_rpt-contain_sf"/>
</dbReference>
<dbReference type="PROSITE" id="PS50297">
    <property type="entry name" value="ANK_REP_REGION"/>
    <property type="match status" value="2"/>
</dbReference>
<keyword evidence="3" id="KW-1185">Reference proteome</keyword>
<comment type="caution">
    <text evidence="2">The sequence shown here is derived from an EMBL/GenBank/DDBJ whole genome shotgun (WGS) entry which is preliminary data.</text>
</comment>
<dbReference type="PANTHER" id="PTHR24121:SF22">
    <property type="entry name" value="PROTEIN ACCELERATED CELL DEATH 6-LIKE"/>
    <property type="match status" value="1"/>
</dbReference>
<dbReference type="InterPro" id="IPR002110">
    <property type="entry name" value="Ankyrin_rpt"/>
</dbReference>
<dbReference type="Gene3D" id="1.25.40.20">
    <property type="entry name" value="Ankyrin repeat-containing domain"/>
    <property type="match status" value="1"/>
</dbReference>
<keyword evidence="1" id="KW-0040">ANK repeat</keyword>
<name>A0AA88DGX8_FICCA</name>
<evidence type="ECO:0000256" key="1">
    <source>
        <dbReference type="PROSITE-ProRule" id="PRU00023"/>
    </source>
</evidence>
<gene>
    <name evidence="2" type="ORF">TIFTF001_008220</name>
</gene>
<proteinExistence type="predicted"/>
<dbReference type="SUPFAM" id="SSF48403">
    <property type="entry name" value="Ankyrin repeat"/>
    <property type="match status" value="1"/>
</dbReference>
<dbReference type="Pfam" id="PF12796">
    <property type="entry name" value="Ank_2"/>
    <property type="match status" value="2"/>
</dbReference>
<feature type="repeat" description="ANK" evidence="1">
    <location>
        <begin position="66"/>
        <end position="88"/>
    </location>
</feature>
<organism evidence="2 3">
    <name type="scientific">Ficus carica</name>
    <name type="common">Common fig</name>
    <dbReference type="NCBI Taxonomy" id="3494"/>
    <lineage>
        <taxon>Eukaryota</taxon>
        <taxon>Viridiplantae</taxon>
        <taxon>Streptophyta</taxon>
        <taxon>Embryophyta</taxon>
        <taxon>Tracheophyta</taxon>
        <taxon>Spermatophyta</taxon>
        <taxon>Magnoliopsida</taxon>
        <taxon>eudicotyledons</taxon>
        <taxon>Gunneridae</taxon>
        <taxon>Pentapetalae</taxon>
        <taxon>rosids</taxon>
        <taxon>fabids</taxon>
        <taxon>Rosales</taxon>
        <taxon>Moraceae</taxon>
        <taxon>Ficeae</taxon>
        <taxon>Ficus</taxon>
    </lineage>
</organism>
<evidence type="ECO:0000313" key="2">
    <source>
        <dbReference type="EMBL" id="GMN38979.1"/>
    </source>
</evidence>
<dbReference type="Proteomes" id="UP001187192">
    <property type="component" value="Unassembled WGS sequence"/>
</dbReference>